<keyword evidence="8" id="KW-0391">Immunity</keyword>
<organism evidence="13 14">
    <name type="scientific">Aedes aegypti</name>
    <name type="common">Yellowfever mosquito</name>
    <name type="synonym">Culex aegypti</name>
    <dbReference type="NCBI Taxonomy" id="7159"/>
    <lineage>
        <taxon>Eukaryota</taxon>
        <taxon>Metazoa</taxon>
        <taxon>Ecdysozoa</taxon>
        <taxon>Arthropoda</taxon>
        <taxon>Hexapoda</taxon>
        <taxon>Insecta</taxon>
        <taxon>Pterygota</taxon>
        <taxon>Neoptera</taxon>
        <taxon>Endopterygota</taxon>
        <taxon>Diptera</taxon>
        <taxon>Nematocera</taxon>
        <taxon>Culicoidea</taxon>
        <taxon>Culicidae</taxon>
        <taxon>Culicinae</taxon>
        <taxon>Aedini</taxon>
        <taxon>Aedes</taxon>
        <taxon>Stegomyia</taxon>
    </lineage>
</organism>
<dbReference type="InterPro" id="IPR051333">
    <property type="entry name" value="CLIP_Serine_Protease"/>
</dbReference>
<keyword evidence="3" id="KW-0399">Innate immunity</keyword>
<reference evidence="13" key="2">
    <citation type="submission" date="2020-05" db="UniProtKB">
        <authorList>
            <consortium name="EnsemblMetazoa"/>
        </authorList>
    </citation>
    <scope>IDENTIFICATION</scope>
    <source>
        <strain evidence="13">LVP_AGWG</strain>
    </source>
</reference>
<dbReference type="PANTHER" id="PTHR24260">
    <property type="match status" value="1"/>
</dbReference>
<dbReference type="GO" id="GO:0004252">
    <property type="term" value="F:serine-type endopeptidase activity"/>
    <property type="evidence" value="ECO:0007669"/>
    <property type="project" value="InterPro"/>
</dbReference>
<evidence type="ECO:0000256" key="1">
    <source>
        <dbReference type="ARBA" id="ARBA00004613"/>
    </source>
</evidence>
<dbReference type="VEuPathDB" id="VectorBase:AAEL001077"/>
<dbReference type="PROSITE" id="PS00134">
    <property type="entry name" value="TRYPSIN_HIS"/>
    <property type="match status" value="1"/>
</dbReference>
<keyword evidence="6" id="KW-0378">Hydrolase</keyword>
<dbReference type="PANTHER" id="PTHR24260:SF136">
    <property type="entry name" value="GH08193P-RELATED"/>
    <property type="match status" value="1"/>
</dbReference>
<keyword evidence="10" id="KW-1015">Disulfide bond</keyword>
<dbReference type="PRINTS" id="PR00722">
    <property type="entry name" value="CHYMOTRYPSIN"/>
</dbReference>
<keyword evidence="9" id="KW-0865">Zymogen</keyword>
<keyword evidence="4" id="KW-0645">Protease</keyword>
<comment type="subcellular location">
    <subcellularLocation>
        <location evidence="1">Secreted</location>
    </subcellularLocation>
</comment>
<evidence type="ECO:0000256" key="5">
    <source>
        <dbReference type="ARBA" id="ARBA00022729"/>
    </source>
</evidence>
<dbReference type="Proteomes" id="UP000008820">
    <property type="component" value="Chromosome 1"/>
</dbReference>
<evidence type="ECO:0000313" key="14">
    <source>
        <dbReference type="Proteomes" id="UP000008820"/>
    </source>
</evidence>
<keyword evidence="11" id="KW-0325">Glycoprotein</keyword>
<evidence type="ECO:0000256" key="12">
    <source>
        <dbReference type="ARBA" id="ARBA00024195"/>
    </source>
</evidence>
<evidence type="ECO:0000256" key="9">
    <source>
        <dbReference type="ARBA" id="ARBA00023145"/>
    </source>
</evidence>
<name>A0A1S4EXU1_AEDAE</name>
<evidence type="ECO:0000256" key="6">
    <source>
        <dbReference type="ARBA" id="ARBA00022801"/>
    </source>
</evidence>
<dbReference type="InterPro" id="IPR038565">
    <property type="entry name" value="CLIP_sf"/>
</dbReference>
<dbReference type="CDD" id="cd00190">
    <property type="entry name" value="Tryp_SPc"/>
    <property type="match status" value="1"/>
</dbReference>
<dbReference type="SMART" id="SM00020">
    <property type="entry name" value="Tryp_SPc"/>
    <property type="match status" value="2"/>
</dbReference>
<evidence type="ECO:0000256" key="8">
    <source>
        <dbReference type="ARBA" id="ARBA00022859"/>
    </source>
</evidence>
<dbReference type="EnsemblMetazoa" id="AAEL001077-RA">
    <property type="protein sequence ID" value="AAEL001077-PA"/>
    <property type="gene ID" value="AAEL001077"/>
</dbReference>
<dbReference type="InterPro" id="IPR022700">
    <property type="entry name" value="CLIP"/>
</dbReference>
<keyword evidence="14" id="KW-1185">Reference proteome</keyword>
<dbReference type="Pfam" id="PF12032">
    <property type="entry name" value="CLIP"/>
    <property type="match status" value="1"/>
</dbReference>
<evidence type="ECO:0000313" key="13">
    <source>
        <dbReference type="EnsemblMetazoa" id="AAEL001077-PA"/>
    </source>
</evidence>
<dbReference type="OrthoDB" id="2019384at2759"/>
<dbReference type="FunFam" id="2.40.10.10:FF:000028">
    <property type="entry name" value="Serine protease easter"/>
    <property type="match status" value="1"/>
</dbReference>
<gene>
    <name evidence="13" type="primary">5568363</name>
</gene>
<evidence type="ECO:0000256" key="11">
    <source>
        <dbReference type="ARBA" id="ARBA00023180"/>
    </source>
</evidence>
<dbReference type="GO" id="GO:0005576">
    <property type="term" value="C:extracellular region"/>
    <property type="evidence" value="ECO:0007669"/>
    <property type="project" value="UniProtKB-SubCell"/>
</dbReference>
<dbReference type="InterPro" id="IPR018114">
    <property type="entry name" value="TRYPSIN_HIS"/>
</dbReference>
<keyword evidence="7" id="KW-0720">Serine protease</keyword>
<evidence type="ECO:0000256" key="7">
    <source>
        <dbReference type="ARBA" id="ARBA00022825"/>
    </source>
</evidence>
<dbReference type="InParanoid" id="A0A1S4EXU1"/>
<dbReference type="GO" id="GO:0006508">
    <property type="term" value="P:proteolysis"/>
    <property type="evidence" value="ECO:0007669"/>
    <property type="project" value="UniProtKB-KW"/>
</dbReference>
<sequence length="648" mass="71897">MLGVLSSALLLLVGACSAAEVFKNAQFQCGIPKNANTLLIVNGVDAKISDWPWHAAVRQHVAANGQPEYVCGGTLISERFVVTAAHCTMDPDNPNKRIQLSVQVGVNAVGSPEGKVFNALKIHRHPGFSLFDLKDDIALIELESPVQFSESILPVCISERTSLDPGKLGAVVGWGFTENDIKSTKLKLAKLPVIEEIECKRKEPELYGRVLTSKVFCAGYTNGTSACNGDSGGGIVFERGDAWYLGGIVSFTKAKEGEDRCLSTTYTVFTKVTSYLSWIESVTNTDFSNEYGIEKTVPCSAPGQSNGHCVPVQQCRNLFDELRSPLLTKQTANELRQKVCELRGVRRSVCCDPSEVERIPIHRNAVLLPKECGVAKRPQATTTAIRAGVFEFPWVAMVRSSRATPDHDPYCTGSLINNRYVLTSAACLKAKERRDLDYVRLGEHTLNSQRDCDTFPDPRTRQSVQECAPAPVDVKAVLPFTIHPQAGKPFRGNDFALVRMVDKVQFTDTVQPICLPIREDLRNHLPTNFVLSMYEITVTNNRYTQELYKTRSVFTEREECEERFEDYGYTPWVTDKMFCALAQGPNFICTPHLGAPLVSMVKQGPIERAVMYGLSMMGPSNCTIAQTIAKTYLRVPLYVDWILENIEK</sequence>
<dbReference type="InterPro" id="IPR001314">
    <property type="entry name" value="Peptidase_S1A"/>
</dbReference>
<evidence type="ECO:0000256" key="10">
    <source>
        <dbReference type="ARBA" id="ARBA00023157"/>
    </source>
</evidence>
<reference evidence="13 14" key="1">
    <citation type="submission" date="2017-06" db="EMBL/GenBank/DDBJ databases">
        <title>Aedes aegypti genome working group (AGWG) sequencing and assembly.</title>
        <authorList>
            <consortium name="Aedes aegypti Genome Working Group (AGWG)"/>
            <person name="Matthews B.J."/>
        </authorList>
    </citation>
    <scope>NUCLEOTIDE SEQUENCE [LARGE SCALE GENOMIC DNA]</scope>
    <source>
        <strain evidence="13 14">LVP_AGWG</strain>
    </source>
</reference>
<dbReference type="InterPro" id="IPR009003">
    <property type="entry name" value="Peptidase_S1_PA"/>
</dbReference>
<dbReference type="AlphaFoldDB" id="A0A1S4EXU1"/>
<dbReference type="FunFam" id="2.40.10.10:FF:000146">
    <property type="entry name" value="Serine protease 53"/>
    <property type="match status" value="1"/>
</dbReference>
<dbReference type="GO" id="GO:0045087">
    <property type="term" value="P:innate immune response"/>
    <property type="evidence" value="ECO:0007669"/>
    <property type="project" value="UniProtKB-KW"/>
</dbReference>
<dbReference type="SUPFAM" id="SSF50494">
    <property type="entry name" value="Trypsin-like serine proteases"/>
    <property type="match status" value="2"/>
</dbReference>
<protein>
    <submittedName>
        <fullName evidence="13">Uncharacterized protein</fullName>
    </submittedName>
</protein>
<dbReference type="Gene3D" id="3.30.1640.30">
    <property type="match status" value="1"/>
</dbReference>
<keyword evidence="2" id="KW-0964">Secreted</keyword>
<dbReference type="InterPro" id="IPR001254">
    <property type="entry name" value="Trypsin_dom"/>
</dbReference>
<dbReference type="PROSITE" id="PS50240">
    <property type="entry name" value="TRYPSIN_DOM"/>
    <property type="match status" value="2"/>
</dbReference>
<dbReference type="Pfam" id="PF00089">
    <property type="entry name" value="Trypsin"/>
    <property type="match status" value="2"/>
</dbReference>
<evidence type="ECO:0000256" key="3">
    <source>
        <dbReference type="ARBA" id="ARBA00022588"/>
    </source>
</evidence>
<dbReference type="SMART" id="SM00680">
    <property type="entry name" value="CLIP"/>
    <property type="match status" value="1"/>
</dbReference>
<accession>A0A1S4EXU1</accession>
<evidence type="ECO:0000256" key="2">
    <source>
        <dbReference type="ARBA" id="ARBA00022525"/>
    </source>
</evidence>
<comment type="similarity">
    <text evidence="12">Belongs to the peptidase S1 family. CLIP subfamily.</text>
</comment>
<dbReference type="PROSITE" id="PS51888">
    <property type="entry name" value="CLIP"/>
    <property type="match status" value="1"/>
</dbReference>
<keyword evidence="5" id="KW-0732">Signal</keyword>
<dbReference type="Gene3D" id="2.40.10.10">
    <property type="entry name" value="Trypsin-like serine proteases"/>
    <property type="match status" value="3"/>
</dbReference>
<evidence type="ECO:0000256" key="4">
    <source>
        <dbReference type="ARBA" id="ARBA00022670"/>
    </source>
</evidence>
<dbReference type="InterPro" id="IPR043504">
    <property type="entry name" value="Peptidase_S1_PA_chymotrypsin"/>
</dbReference>
<proteinExistence type="inferred from homology"/>